<protein>
    <submittedName>
        <fullName evidence="1">Putative ovule protein</fullName>
    </submittedName>
</protein>
<sequence length="77" mass="9036">YQENSFNTCPYSLLHVVDFHTSKAIGNGCILLHFMLFCTKCIAREWVCVHYSRQDHFDLFNRFFWANGESETPATAR</sequence>
<feature type="non-terminal residue" evidence="1">
    <location>
        <position position="1"/>
    </location>
</feature>
<name>A0A0V0GGF4_SOLCH</name>
<proteinExistence type="predicted"/>
<organism evidence="1">
    <name type="scientific">Solanum chacoense</name>
    <name type="common">Chaco potato</name>
    <dbReference type="NCBI Taxonomy" id="4108"/>
    <lineage>
        <taxon>Eukaryota</taxon>
        <taxon>Viridiplantae</taxon>
        <taxon>Streptophyta</taxon>
        <taxon>Embryophyta</taxon>
        <taxon>Tracheophyta</taxon>
        <taxon>Spermatophyta</taxon>
        <taxon>Magnoliopsida</taxon>
        <taxon>eudicotyledons</taxon>
        <taxon>Gunneridae</taxon>
        <taxon>Pentapetalae</taxon>
        <taxon>asterids</taxon>
        <taxon>lamiids</taxon>
        <taxon>Solanales</taxon>
        <taxon>Solanaceae</taxon>
        <taxon>Solanoideae</taxon>
        <taxon>Solaneae</taxon>
        <taxon>Solanum</taxon>
    </lineage>
</organism>
<reference evidence="1" key="1">
    <citation type="submission" date="2015-12" db="EMBL/GenBank/DDBJ databases">
        <title>Gene expression during late stages of embryo sac development: a critical building block for successful pollen-pistil interactions.</title>
        <authorList>
            <person name="Liu Y."/>
            <person name="Joly V."/>
            <person name="Sabar M."/>
            <person name="Matton D.P."/>
        </authorList>
    </citation>
    <scope>NUCLEOTIDE SEQUENCE</scope>
</reference>
<dbReference type="AlphaFoldDB" id="A0A0V0GGF4"/>
<evidence type="ECO:0000313" key="1">
    <source>
        <dbReference type="EMBL" id="JAP06793.1"/>
    </source>
</evidence>
<accession>A0A0V0GGF4</accession>
<dbReference type="EMBL" id="GEDG01040276">
    <property type="protein sequence ID" value="JAP06793.1"/>
    <property type="molecule type" value="Transcribed_RNA"/>
</dbReference>